<comment type="caution">
    <text evidence="3">The sequence shown here is derived from an EMBL/GenBank/DDBJ whole genome shotgun (WGS) entry which is preliminary data.</text>
</comment>
<keyword evidence="4" id="KW-1185">Reference proteome</keyword>
<keyword evidence="3" id="KW-0255">Endonuclease</keyword>
<organism evidence="3 4">
    <name type="scientific">Persicirhabdus sediminis</name>
    <dbReference type="NCBI Taxonomy" id="454144"/>
    <lineage>
        <taxon>Bacteria</taxon>
        <taxon>Pseudomonadati</taxon>
        <taxon>Verrucomicrobiota</taxon>
        <taxon>Verrucomicrobiia</taxon>
        <taxon>Verrucomicrobiales</taxon>
        <taxon>Verrucomicrobiaceae</taxon>
        <taxon>Persicirhabdus</taxon>
    </lineage>
</organism>
<dbReference type="SUPFAM" id="SSF56219">
    <property type="entry name" value="DNase I-like"/>
    <property type="match status" value="1"/>
</dbReference>
<reference evidence="3" key="1">
    <citation type="submission" date="2021-01" db="EMBL/GenBank/DDBJ databases">
        <title>Modified the classification status of verrucomicrobia.</title>
        <authorList>
            <person name="Feng X."/>
        </authorList>
    </citation>
    <scope>NUCLEOTIDE SEQUENCE</scope>
    <source>
        <strain evidence="3">_KCTC 22039</strain>
    </source>
</reference>
<accession>A0A8J7MBS1</accession>
<dbReference type="PANTHER" id="PTHR41349">
    <property type="match status" value="1"/>
</dbReference>
<protein>
    <submittedName>
        <fullName evidence="3">Endonuclease/exonuclease/phosphatase family protein</fullName>
    </submittedName>
</protein>
<dbReference type="EMBL" id="JAENIM010000031">
    <property type="protein sequence ID" value="MBK1790689.1"/>
    <property type="molecule type" value="Genomic_DNA"/>
</dbReference>
<evidence type="ECO:0000313" key="3">
    <source>
        <dbReference type="EMBL" id="MBK1790689.1"/>
    </source>
</evidence>
<evidence type="ECO:0000313" key="4">
    <source>
        <dbReference type="Proteomes" id="UP000624703"/>
    </source>
</evidence>
<gene>
    <name evidence="3" type="ORF">JIN82_05920</name>
</gene>
<keyword evidence="3" id="KW-0378">Hydrolase</keyword>
<dbReference type="Pfam" id="PF03372">
    <property type="entry name" value="Exo_endo_phos"/>
    <property type="match status" value="1"/>
</dbReference>
<dbReference type="GO" id="GO:0004519">
    <property type="term" value="F:endonuclease activity"/>
    <property type="evidence" value="ECO:0007669"/>
    <property type="project" value="UniProtKB-KW"/>
</dbReference>
<dbReference type="Gene3D" id="3.60.10.10">
    <property type="entry name" value="Endonuclease/exonuclease/phosphatase"/>
    <property type="match status" value="1"/>
</dbReference>
<keyword evidence="1" id="KW-0732">Signal</keyword>
<sequence length="347" mass="39569">MKIILLLLFMSTLCHANKAEFSILQFNIWNEAHRVKDGIDHIATAIIESDADIIAFSEVRNKKGDWHEKIIQKLAESGKTYHGKFGGGDVGLISRFPIIKTEVVFDKTKIDRGSIIAYHLELTNKQELVVCSAHLDWKYYGLNLVRGYNGGTPKFKLIDKDKDGVPDYELDVDKIISYNQSSYKGPAIKAFCDYAKSPQLKGKSIILAGDFNDGSHLDWIESTKDLYGHGGLVIPWKNSQKLKSNGFIDAYRELYPDPVTHPGITWPSPAYEQKPTTWTPLSDERDRIDYIYYRKLNLQAKDAFIVGPQESYQFNKLIKNTGQDQFICDEIHWPSDHKGVLVKFSFQ</sequence>
<evidence type="ECO:0000259" key="2">
    <source>
        <dbReference type="Pfam" id="PF03372"/>
    </source>
</evidence>
<name>A0A8J7MBS1_9BACT</name>
<dbReference type="PANTHER" id="PTHR41349:SF1">
    <property type="entry name" value="PROTEIN CBG08683"/>
    <property type="match status" value="1"/>
</dbReference>
<dbReference type="InterPro" id="IPR005135">
    <property type="entry name" value="Endo/exonuclease/phosphatase"/>
</dbReference>
<evidence type="ECO:0000256" key="1">
    <source>
        <dbReference type="SAM" id="SignalP"/>
    </source>
</evidence>
<keyword evidence="3" id="KW-0540">Nuclease</keyword>
<proteinExistence type="predicted"/>
<feature type="signal peptide" evidence="1">
    <location>
        <begin position="1"/>
        <end position="16"/>
    </location>
</feature>
<dbReference type="AlphaFoldDB" id="A0A8J7MBS1"/>
<feature type="chain" id="PRO_5035306513" evidence="1">
    <location>
        <begin position="17"/>
        <end position="347"/>
    </location>
</feature>
<dbReference type="InterPro" id="IPR036691">
    <property type="entry name" value="Endo/exonu/phosph_ase_sf"/>
</dbReference>
<feature type="domain" description="Endonuclease/exonuclease/phosphatase" evidence="2">
    <location>
        <begin position="24"/>
        <end position="337"/>
    </location>
</feature>
<dbReference type="RefSeq" id="WP_200310715.1">
    <property type="nucleotide sequence ID" value="NZ_JAENIM010000031.1"/>
</dbReference>
<dbReference type="Proteomes" id="UP000624703">
    <property type="component" value="Unassembled WGS sequence"/>
</dbReference>